<evidence type="ECO:0000256" key="6">
    <source>
        <dbReference type="ARBA" id="ARBA00022968"/>
    </source>
</evidence>
<comment type="caution">
    <text evidence="11">The sequence shown here is derived from an EMBL/GenBank/DDBJ whole genome shotgun (WGS) entry which is preliminary data.</text>
</comment>
<keyword evidence="3" id="KW-0328">Glycosyltransferase</keyword>
<evidence type="ECO:0000256" key="2">
    <source>
        <dbReference type="ARBA" id="ARBA00009105"/>
    </source>
</evidence>
<feature type="region of interest" description="Disordered" evidence="10">
    <location>
        <begin position="105"/>
        <end position="180"/>
    </location>
</feature>
<keyword evidence="6" id="KW-0735">Signal-anchor</keyword>
<organism evidence="11 12">
    <name type="scientific">Phytophthora citrophthora</name>
    <dbReference type="NCBI Taxonomy" id="4793"/>
    <lineage>
        <taxon>Eukaryota</taxon>
        <taxon>Sar</taxon>
        <taxon>Stramenopiles</taxon>
        <taxon>Oomycota</taxon>
        <taxon>Peronosporomycetes</taxon>
        <taxon>Peronosporales</taxon>
        <taxon>Peronosporaceae</taxon>
        <taxon>Phytophthora</taxon>
    </lineage>
</organism>
<dbReference type="InterPro" id="IPR022751">
    <property type="entry name" value="Alpha_mannosyltransferase"/>
</dbReference>
<dbReference type="PANTHER" id="PTHR31392">
    <property type="entry name" value="ALPHA-1,3-MANNOSYLTRANSFERASE MNN1-RELATED"/>
    <property type="match status" value="1"/>
</dbReference>
<dbReference type="Proteomes" id="UP001259832">
    <property type="component" value="Unassembled WGS sequence"/>
</dbReference>
<dbReference type="GO" id="GO:0016020">
    <property type="term" value="C:membrane"/>
    <property type="evidence" value="ECO:0007669"/>
    <property type="project" value="UniProtKB-SubCell"/>
</dbReference>
<evidence type="ECO:0000256" key="8">
    <source>
        <dbReference type="ARBA" id="ARBA00023136"/>
    </source>
</evidence>
<reference evidence="11" key="1">
    <citation type="submission" date="2023-08" db="EMBL/GenBank/DDBJ databases">
        <title>Reference Genome Resource for the Citrus Pathogen Phytophthora citrophthora.</title>
        <authorList>
            <person name="Moller H."/>
            <person name="Coetzee B."/>
            <person name="Rose L.J."/>
            <person name="Van Niekerk J.M."/>
        </authorList>
    </citation>
    <scope>NUCLEOTIDE SEQUENCE</scope>
    <source>
        <strain evidence="11">STE-U-9442</strain>
    </source>
</reference>
<comment type="subcellular location">
    <subcellularLocation>
        <location evidence="1">Membrane</location>
        <topology evidence="1">Single-pass type II membrane protein</topology>
    </subcellularLocation>
</comment>
<comment type="similarity">
    <text evidence="2">Belongs to the MNN1/MNT family.</text>
</comment>
<dbReference type="AlphaFoldDB" id="A0AAD9GSW6"/>
<accession>A0AAD9GSW6</accession>
<proteinExistence type="inferred from homology"/>
<name>A0AAD9GSW6_9STRA</name>
<evidence type="ECO:0000256" key="3">
    <source>
        <dbReference type="ARBA" id="ARBA00022676"/>
    </source>
</evidence>
<dbReference type="Gene3D" id="3.90.550.10">
    <property type="entry name" value="Spore Coat Polysaccharide Biosynthesis Protein SpsA, Chain A"/>
    <property type="match status" value="1"/>
</dbReference>
<keyword evidence="5" id="KW-0812">Transmembrane</keyword>
<dbReference type="EMBL" id="JASMQC010000006">
    <property type="protein sequence ID" value="KAK1944117.1"/>
    <property type="molecule type" value="Genomic_DNA"/>
</dbReference>
<feature type="compositionally biased region" description="Basic and acidic residues" evidence="10">
    <location>
        <begin position="159"/>
        <end position="179"/>
    </location>
</feature>
<protein>
    <submittedName>
        <fullName evidence="11">Uncharacterized protein</fullName>
    </submittedName>
</protein>
<evidence type="ECO:0000313" key="11">
    <source>
        <dbReference type="EMBL" id="KAK1944117.1"/>
    </source>
</evidence>
<keyword evidence="9" id="KW-0325">Glycoprotein</keyword>
<keyword evidence="7" id="KW-1133">Transmembrane helix</keyword>
<keyword evidence="12" id="KW-1185">Reference proteome</keyword>
<dbReference type="GO" id="GO:0005794">
    <property type="term" value="C:Golgi apparatus"/>
    <property type="evidence" value="ECO:0007669"/>
    <property type="project" value="TreeGrafter"/>
</dbReference>
<keyword evidence="4" id="KW-0808">Transferase</keyword>
<sequence length="571" mass="64845">MAVSIHPMQLLIGNYREEEGHLKVSLCENPGLQQPDPSKIGQEMAVGTRESRFLSNVYIRALGAFMLFCSVCSLSKQYSFVNDESLSERSNIRRAGMQETFSLTAQNALETPDIEPTKTWTSSEGSAALDTALPSTTAPPESFTVAPTPAPTQKPTQKPTEKPVEKPVEKPKRVPEPRQHVVKGSRGTLLCLHDGILELGISLIRELRCLGNKDPIEVHHCHDLTRPSVDLLFGLDDNIQVIDLCERYVSKNVFSDAMAKTFQSYWIKPLAVHFTSFEELIFLDADAILLKDPATLRQNEGYKKYGTLFFYDRVINNNQYLNKRTDKGPIYLHQWIKSFDYKRFGLTYADPSSDFKKSFAYRGKTAHEQDSSMLLINKRNAVKAMNVLWFLITEHRFIYEFSWGDKEAFWLSYEFSHTPYFFSPWGASVVSATANKDMERHPETLCGSLAHFDPTNSSVPKLLYVNGRSLVDPVPFRLNKLHLLQPNLVFNMLPSHVTPRQERRAPSGKGEWPECLTGMGSTPVPSELLMNLWRRRQHFMAISMGFIEPLLECSNPGERLPAIPEPPKKKK</sequence>
<dbReference type="GO" id="GO:0000033">
    <property type="term" value="F:alpha-1,3-mannosyltransferase activity"/>
    <property type="evidence" value="ECO:0007669"/>
    <property type="project" value="TreeGrafter"/>
</dbReference>
<keyword evidence="8" id="KW-0472">Membrane</keyword>
<evidence type="ECO:0000256" key="10">
    <source>
        <dbReference type="SAM" id="MobiDB-lite"/>
    </source>
</evidence>
<evidence type="ECO:0000256" key="9">
    <source>
        <dbReference type="ARBA" id="ARBA00023180"/>
    </source>
</evidence>
<evidence type="ECO:0000256" key="1">
    <source>
        <dbReference type="ARBA" id="ARBA00004606"/>
    </source>
</evidence>
<dbReference type="Pfam" id="PF11051">
    <property type="entry name" value="Mannosyl_trans3"/>
    <property type="match status" value="1"/>
</dbReference>
<evidence type="ECO:0000256" key="7">
    <source>
        <dbReference type="ARBA" id="ARBA00022989"/>
    </source>
</evidence>
<dbReference type="PANTHER" id="PTHR31392:SF1">
    <property type="entry name" value="ALPHA-1,3-MANNOSYLTRANSFERASE MNN1-RELATED"/>
    <property type="match status" value="1"/>
</dbReference>
<dbReference type="SUPFAM" id="SSF53448">
    <property type="entry name" value="Nucleotide-diphospho-sugar transferases"/>
    <property type="match status" value="1"/>
</dbReference>
<dbReference type="GO" id="GO:0006493">
    <property type="term" value="P:protein O-linked glycosylation"/>
    <property type="evidence" value="ECO:0007669"/>
    <property type="project" value="TreeGrafter"/>
</dbReference>
<evidence type="ECO:0000256" key="4">
    <source>
        <dbReference type="ARBA" id="ARBA00022679"/>
    </source>
</evidence>
<evidence type="ECO:0000256" key="5">
    <source>
        <dbReference type="ARBA" id="ARBA00022692"/>
    </source>
</evidence>
<gene>
    <name evidence="11" type="ORF">P3T76_004029</name>
</gene>
<evidence type="ECO:0000313" key="12">
    <source>
        <dbReference type="Proteomes" id="UP001259832"/>
    </source>
</evidence>
<dbReference type="InterPro" id="IPR029044">
    <property type="entry name" value="Nucleotide-diphossugar_trans"/>
</dbReference>
<feature type="compositionally biased region" description="Low complexity" evidence="10">
    <location>
        <begin position="145"/>
        <end position="158"/>
    </location>
</feature>